<protein>
    <recommendedName>
        <fullName evidence="3">Outer membrane protein assembly factor BamD</fullName>
    </recommendedName>
</protein>
<evidence type="ECO:0000313" key="2">
    <source>
        <dbReference type="Proteomes" id="UP000346198"/>
    </source>
</evidence>
<dbReference type="EMBL" id="CAAHFH010000003">
    <property type="protein sequence ID" value="VGO23330.1"/>
    <property type="molecule type" value="Genomic_DNA"/>
</dbReference>
<keyword evidence="2" id="KW-1185">Reference proteome</keyword>
<gene>
    <name evidence="1" type="ORF">SCARR_05437</name>
</gene>
<reference evidence="1 2" key="1">
    <citation type="submission" date="2019-04" db="EMBL/GenBank/DDBJ databases">
        <authorList>
            <person name="Van Vliet M D."/>
        </authorList>
    </citation>
    <scope>NUCLEOTIDE SEQUENCE [LARGE SCALE GENOMIC DNA]</scope>
    <source>
        <strain evidence="1 2">F21</strain>
    </source>
</reference>
<dbReference type="Pfam" id="PF13174">
    <property type="entry name" value="TPR_6"/>
    <property type="match status" value="1"/>
</dbReference>
<sequence length="361" mass="41669">MALVAVLSFSPVASRGVMEPLNTGLKGLSDGKSSPPESVYMVEEKGRGTWRVMFDKKMATSAEQWKYARDTQSKGRLKKADRRMLYLVRRWPNSLEAPWAARARADMLYARGKAKEAFEEYQNLIDNYSSRMRDYSSVLENQFEIAVKIMERKRMRWLFGGYRAPEYAVDYFEKVIRNGPQWVRAPEAQFMIGQCYEHAEDLELAIMSYGVLGYRYPESKHAEEGAWRQINCLKELRERYPNNLDTLDRTLTATTVFLSTYSDSARKNEIIQLRNQFYEIKAGKVYQEARFYAKVPKQPASAIIYYNALQEEYPLSVLVPEAQERIGELEALMAMPEDTAAVAPRSRPLPWFGKEAGNEES</sequence>
<proteinExistence type="predicted"/>
<name>A0A6C2USL5_9BACT</name>
<accession>A0A6C2USL5</accession>
<organism evidence="1 2">
    <name type="scientific">Pontiella sulfatireligans</name>
    <dbReference type="NCBI Taxonomy" id="2750658"/>
    <lineage>
        <taxon>Bacteria</taxon>
        <taxon>Pseudomonadati</taxon>
        <taxon>Kiritimatiellota</taxon>
        <taxon>Kiritimatiellia</taxon>
        <taxon>Kiritimatiellales</taxon>
        <taxon>Pontiellaceae</taxon>
        <taxon>Pontiella</taxon>
    </lineage>
</organism>
<dbReference type="SUPFAM" id="SSF48452">
    <property type="entry name" value="TPR-like"/>
    <property type="match status" value="1"/>
</dbReference>
<evidence type="ECO:0000313" key="1">
    <source>
        <dbReference type="EMBL" id="VGO23330.1"/>
    </source>
</evidence>
<dbReference type="Proteomes" id="UP000346198">
    <property type="component" value="Unassembled WGS sequence"/>
</dbReference>
<dbReference type="AlphaFoldDB" id="A0A6C2USL5"/>
<evidence type="ECO:0008006" key="3">
    <source>
        <dbReference type="Google" id="ProtNLM"/>
    </source>
</evidence>
<dbReference type="InterPro" id="IPR011990">
    <property type="entry name" value="TPR-like_helical_dom_sf"/>
</dbReference>
<dbReference type="Gene3D" id="1.25.40.10">
    <property type="entry name" value="Tetratricopeptide repeat domain"/>
    <property type="match status" value="2"/>
</dbReference>
<dbReference type="InterPro" id="IPR019734">
    <property type="entry name" value="TPR_rpt"/>
</dbReference>